<dbReference type="CDD" id="cd14686">
    <property type="entry name" value="bZIP"/>
    <property type="match status" value="1"/>
</dbReference>
<organism evidence="3">
    <name type="scientific">Kwoniella pini CBS 10737</name>
    <dbReference type="NCBI Taxonomy" id="1296096"/>
    <lineage>
        <taxon>Eukaryota</taxon>
        <taxon>Fungi</taxon>
        <taxon>Dikarya</taxon>
        <taxon>Basidiomycota</taxon>
        <taxon>Agaricomycotina</taxon>
        <taxon>Tremellomycetes</taxon>
        <taxon>Tremellales</taxon>
        <taxon>Cryptococcaceae</taxon>
        <taxon>Kwoniella</taxon>
    </lineage>
</organism>
<feature type="compositionally biased region" description="Polar residues" evidence="1">
    <location>
        <begin position="1"/>
        <end position="14"/>
    </location>
</feature>
<evidence type="ECO:0000256" key="1">
    <source>
        <dbReference type="SAM" id="MobiDB-lite"/>
    </source>
</evidence>
<protein>
    <recommendedName>
        <fullName evidence="2">BZIP domain-containing protein</fullName>
    </recommendedName>
</protein>
<reference evidence="3" key="1">
    <citation type="submission" date="2013-07" db="EMBL/GenBank/DDBJ databases">
        <title>The Genome Sequence of Cryptococcus pinus CBS10737.</title>
        <authorList>
            <consortium name="The Broad Institute Genome Sequencing Platform"/>
            <person name="Cuomo C."/>
            <person name="Litvintseva A."/>
            <person name="Chen Y."/>
            <person name="Heitman J."/>
            <person name="Sun S."/>
            <person name="Springer D."/>
            <person name="Dromer F."/>
            <person name="Young S.K."/>
            <person name="Zeng Q."/>
            <person name="Gargeya S."/>
            <person name="Fitzgerald M."/>
            <person name="Abouelleil A."/>
            <person name="Alvarado L."/>
            <person name="Berlin A.M."/>
            <person name="Chapman S.B."/>
            <person name="Dewar J."/>
            <person name="Goldberg J."/>
            <person name="Griggs A."/>
            <person name="Gujja S."/>
            <person name="Hansen M."/>
            <person name="Howarth C."/>
            <person name="Imamovic A."/>
            <person name="Larimer J."/>
            <person name="McCowan C."/>
            <person name="Murphy C."/>
            <person name="Pearson M."/>
            <person name="Priest M."/>
            <person name="Roberts A."/>
            <person name="Saif S."/>
            <person name="Shea T."/>
            <person name="Sykes S."/>
            <person name="Wortman J."/>
            <person name="Nusbaum C."/>
            <person name="Birren B."/>
        </authorList>
    </citation>
    <scope>NUCLEOTIDE SEQUENCE [LARGE SCALE GENOMIC DNA]</scope>
    <source>
        <strain evidence="3">CBS 10737</strain>
    </source>
</reference>
<proteinExistence type="predicted"/>
<accession>A0A1B9HUD2</accession>
<feature type="region of interest" description="Disordered" evidence="1">
    <location>
        <begin position="1"/>
        <end position="91"/>
    </location>
</feature>
<evidence type="ECO:0000313" key="3">
    <source>
        <dbReference type="EMBL" id="OCF46870.1"/>
    </source>
</evidence>
<dbReference type="SMART" id="SM00338">
    <property type="entry name" value="BRLZ"/>
    <property type="match status" value="1"/>
</dbReference>
<feature type="compositionally biased region" description="Polar residues" evidence="1">
    <location>
        <begin position="31"/>
        <end position="47"/>
    </location>
</feature>
<name>A0A1B9HUD2_9TREE</name>
<feature type="domain" description="BZIP" evidence="2">
    <location>
        <begin position="54"/>
        <end position="118"/>
    </location>
</feature>
<dbReference type="AlphaFoldDB" id="A0A1B9HUD2"/>
<dbReference type="EMBL" id="KI894015">
    <property type="protein sequence ID" value="OCF46870.1"/>
    <property type="molecule type" value="Genomic_DNA"/>
</dbReference>
<dbReference type="GO" id="GO:0003700">
    <property type="term" value="F:DNA-binding transcription factor activity"/>
    <property type="evidence" value="ECO:0007669"/>
    <property type="project" value="InterPro"/>
</dbReference>
<dbReference type="Pfam" id="PF00170">
    <property type="entry name" value="bZIP_1"/>
    <property type="match status" value="1"/>
</dbReference>
<feature type="compositionally biased region" description="Basic and acidic residues" evidence="1">
    <location>
        <begin position="52"/>
        <end position="63"/>
    </location>
</feature>
<feature type="compositionally biased region" description="Basic and acidic residues" evidence="1">
    <location>
        <begin position="77"/>
        <end position="91"/>
    </location>
</feature>
<gene>
    <name evidence="3" type="ORF">I206_07257</name>
</gene>
<sequence>MSSLTPTNLSNKPTYSHEETDPSHYTAGSKDVSSSDQGYNPSMNPSEPDSPDSMRADKEERRKMSNRASAAKYRTTKKAESKERDDRIDTLTRRIDEKDATIASQATNSIDTKVGMIG</sequence>
<dbReference type="InterPro" id="IPR004827">
    <property type="entry name" value="bZIP"/>
</dbReference>
<evidence type="ECO:0000259" key="2">
    <source>
        <dbReference type="SMART" id="SM00338"/>
    </source>
</evidence>
<reference evidence="3" key="2">
    <citation type="submission" date="2016-07" db="EMBL/GenBank/DDBJ databases">
        <title>Evolution of pathogenesis and genome organization in the Tremellales.</title>
        <authorList>
            <person name="Cuomo C."/>
            <person name="Litvintseva A."/>
            <person name="Heitman J."/>
            <person name="Chen Y."/>
            <person name="Sun S."/>
            <person name="Springer D."/>
            <person name="Dromer F."/>
            <person name="Young S."/>
            <person name="Zeng Q."/>
            <person name="Chapman S."/>
            <person name="Gujja S."/>
            <person name="Saif S."/>
            <person name="Birren B."/>
        </authorList>
    </citation>
    <scope>NUCLEOTIDE SEQUENCE</scope>
    <source>
        <strain evidence="3">CBS 10737</strain>
    </source>
</reference>